<reference evidence="2 3" key="1">
    <citation type="journal article" date="2013" name="Int. J. Syst. Evol. Microbiol.">
        <title>Ilumatobacter nonamiense sp. nov. and Ilumatobacter coccineum sp. nov., isolated from seashore sand.</title>
        <authorList>
            <person name="Matsumoto A."/>
            <person name="Kasai H."/>
            <person name="Matsuo Y."/>
            <person name="Shizuri Y."/>
            <person name="Ichikawa N."/>
            <person name="Fujita N."/>
            <person name="Omura S."/>
            <person name="Takahashi Y."/>
        </authorList>
    </citation>
    <scope>NUCLEOTIDE SEQUENCE [LARGE SCALE GENOMIC DNA]</scope>
    <source>
        <strain evidence="3">NBRC 103263 / KCTC 29153 / YM16-304</strain>
    </source>
</reference>
<gene>
    <name evidence="2" type="ORF">YM304_17360</name>
</gene>
<evidence type="ECO:0000259" key="1">
    <source>
        <dbReference type="PROSITE" id="PS50042"/>
    </source>
</evidence>
<dbReference type="KEGG" id="aym:YM304_17360"/>
<dbReference type="PROSITE" id="PS50042">
    <property type="entry name" value="CNMP_BINDING_3"/>
    <property type="match status" value="1"/>
</dbReference>
<proteinExistence type="predicted"/>
<dbReference type="GO" id="GO:0005952">
    <property type="term" value="C:cAMP-dependent protein kinase complex"/>
    <property type="evidence" value="ECO:0007669"/>
    <property type="project" value="InterPro"/>
</dbReference>
<dbReference type="InterPro" id="IPR018490">
    <property type="entry name" value="cNMP-bd_dom_sf"/>
</dbReference>
<dbReference type="GO" id="GO:0005829">
    <property type="term" value="C:cytosol"/>
    <property type="evidence" value="ECO:0007669"/>
    <property type="project" value="TreeGrafter"/>
</dbReference>
<evidence type="ECO:0000313" key="3">
    <source>
        <dbReference type="Proteomes" id="UP000011863"/>
    </source>
</evidence>
<organism evidence="2 3">
    <name type="scientific">Ilumatobacter coccineus (strain NBRC 103263 / KCTC 29153 / YM16-304)</name>
    <dbReference type="NCBI Taxonomy" id="1313172"/>
    <lineage>
        <taxon>Bacteria</taxon>
        <taxon>Bacillati</taxon>
        <taxon>Actinomycetota</taxon>
        <taxon>Acidimicrobiia</taxon>
        <taxon>Acidimicrobiales</taxon>
        <taxon>Ilumatobacteraceae</taxon>
        <taxon>Ilumatobacter</taxon>
    </lineage>
</organism>
<dbReference type="GO" id="GO:0034236">
    <property type="term" value="F:protein kinase A catalytic subunit binding"/>
    <property type="evidence" value="ECO:0007669"/>
    <property type="project" value="TreeGrafter"/>
</dbReference>
<dbReference type="Gene3D" id="2.60.120.10">
    <property type="entry name" value="Jelly Rolls"/>
    <property type="match status" value="1"/>
</dbReference>
<dbReference type="EMBL" id="AP012057">
    <property type="protein sequence ID" value="BAN02050.1"/>
    <property type="molecule type" value="Genomic_DNA"/>
</dbReference>
<dbReference type="SMART" id="SM00100">
    <property type="entry name" value="cNMP"/>
    <property type="match status" value="1"/>
</dbReference>
<dbReference type="SUPFAM" id="SSF51206">
    <property type="entry name" value="cAMP-binding domain-like"/>
    <property type="match status" value="1"/>
</dbReference>
<dbReference type="InterPro" id="IPR000595">
    <property type="entry name" value="cNMP-bd_dom"/>
</dbReference>
<dbReference type="InterPro" id="IPR050503">
    <property type="entry name" value="cAMP-dep_PK_reg_su-like"/>
</dbReference>
<keyword evidence="3" id="KW-1185">Reference proteome</keyword>
<dbReference type="RefSeq" id="WP_015441297.1">
    <property type="nucleotide sequence ID" value="NC_020520.1"/>
</dbReference>
<protein>
    <recommendedName>
        <fullName evidence="1">Cyclic nucleotide-binding domain-containing protein</fullName>
    </recommendedName>
</protein>
<dbReference type="PANTHER" id="PTHR11635">
    <property type="entry name" value="CAMP-DEPENDENT PROTEIN KINASE REGULATORY CHAIN"/>
    <property type="match status" value="1"/>
</dbReference>
<dbReference type="OrthoDB" id="4619743at2"/>
<dbReference type="GO" id="GO:0030552">
    <property type="term" value="F:cAMP binding"/>
    <property type="evidence" value="ECO:0007669"/>
    <property type="project" value="TreeGrafter"/>
</dbReference>
<dbReference type="GO" id="GO:0004862">
    <property type="term" value="F:cAMP-dependent protein kinase inhibitor activity"/>
    <property type="evidence" value="ECO:0007669"/>
    <property type="project" value="TreeGrafter"/>
</dbReference>
<dbReference type="InterPro" id="IPR014710">
    <property type="entry name" value="RmlC-like_jellyroll"/>
</dbReference>
<dbReference type="Pfam" id="PF00027">
    <property type="entry name" value="cNMP_binding"/>
    <property type="match status" value="1"/>
</dbReference>
<feature type="domain" description="Cyclic nucleotide-binding" evidence="1">
    <location>
        <begin position="11"/>
        <end position="126"/>
    </location>
</feature>
<sequence length="128" mass="14558">MRAEDIASSKLFEGLTREQLERCAAPFKEVEMVAGSSLAKQDDFAYKFFVVLEGEVDVHRDFKFVARLGPGDHFGEMALVRNEKRNARVTAHTRCRLGCMMGWDFKAMTDELPTVAERIRAVIAERDD</sequence>
<name>A0A6C7E6E9_ILUCY</name>
<dbReference type="PANTHER" id="PTHR11635:SF152">
    <property type="entry name" value="CAMP-DEPENDENT PROTEIN KINASE TYPE I REGULATORY SUBUNIT-RELATED"/>
    <property type="match status" value="1"/>
</dbReference>
<dbReference type="CDD" id="cd00038">
    <property type="entry name" value="CAP_ED"/>
    <property type="match status" value="1"/>
</dbReference>
<dbReference type="Proteomes" id="UP000011863">
    <property type="component" value="Chromosome"/>
</dbReference>
<dbReference type="AlphaFoldDB" id="A0A6C7E6E9"/>
<accession>A0A6C7E6E9</accession>
<evidence type="ECO:0000313" key="2">
    <source>
        <dbReference type="EMBL" id="BAN02050.1"/>
    </source>
</evidence>